<dbReference type="OrthoDB" id="905812at2"/>
<keyword evidence="4 8" id="KW-0812">Transmembrane</keyword>
<evidence type="ECO:0000256" key="9">
    <source>
        <dbReference type="SAM" id="MobiDB-lite"/>
    </source>
</evidence>
<feature type="signal peptide" evidence="10">
    <location>
        <begin position="1"/>
        <end position="19"/>
    </location>
</feature>
<evidence type="ECO:0000256" key="2">
    <source>
        <dbReference type="ARBA" id="ARBA00022448"/>
    </source>
</evidence>
<dbReference type="PANTHER" id="PTHR30069:SF29">
    <property type="entry name" value="HEMOGLOBIN AND HEMOGLOBIN-HAPTOGLOBIN-BINDING PROTEIN 1-RELATED"/>
    <property type="match status" value="1"/>
</dbReference>
<dbReference type="GO" id="GO:0015344">
    <property type="term" value="F:siderophore uptake transmembrane transporter activity"/>
    <property type="evidence" value="ECO:0007669"/>
    <property type="project" value="TreeGrafter"/>
</dbReference>
<dbReference type="InterPro" id="IPR036942">
    <property type="entry name" value="Beta-barrel_TonB_sf"/>
</dbReference>
<evidence type="ECO:0000256" key="7">
    <source>
        <dbReference type="ARBA" id="ARBA00023237"/>
    </source>
</evidence>
<evidence type="ECO:0000256" key="8">
    <source>
        <dbReference type="PROSITE-ProRule" id="PRU01360"/>
    </source>
</evidence>
<organism evidence="13 14">
    <name type="scientific">Dyadobacter koreensis</name>
    <dbReference type="NCBI Taxonomy" id="408657"/>
    <lineage>
        <taxon>Bacteria</taxon>
        <taxon>Pseudomonadati</taxon>
        <taxon>Bacteroidota</taxon>
        <taxon>Cytophagia</taxon>
        <taxon>Cytophagales</taxon>
        <taxon>Spirosomataceae</taxon>
        <taxon>Dyadobacter</taxon>
    </lineage>
</organism>
<dbReference type="InterPro" id="IPR008969">
    <property type="entry name" value="CarboxyPept-like_regulatory"/>
</dbReference>
<protein>
    <submittedName>
        <fullName evidence="13">Outer membrane receptor for ferrienterochelin and colicins</fullName>
    </submittedName>
</protein>
<sequence length="848" mass="91863">MKTILLAIIFTTFLSPVFAQFPTGGASQPKALPGTAGDQTPKGTAKISGTLVDSAALKPIEFGSIALYNKKTGQAIDGTVADEKGKFSLTKVVAGDFKILISFIGYQNKTIDNITLSKGQELDLGTIKISSNVKQLDEVTVTGQAALIEEKVDRLVYNAEKDIAAKGGDATDVLRKVPLLTVDLDGNVSLRGSQNIRVLINNKPSTIVASSVSDALKQIPADQIKTVEVITSPSSKYDAEGSGGIINIITKKNSLQGLNLNVDAGVGNRGSMLSLNGGYRKGKAGFTIGGFGRGSYNTITKSELSQTSIVEGVATETRQTGDGNSKGLFGQYNLGFDYDLAKNQSITAGVRYGVRNMINQQDLITQLYKNGSQTDRSGRNVDAKNLSGTVDANIDYLHTFKPQQEWSISTLYSRNDLTNNFDADLLNSGNTVTRRQRNENKSINQEFTFQTDYQTPIKKNQLLEFGGKAIFREVTSDYQFLIAEATGDFVKENDQPSGQLTYHQNIAAGYTSYTYTTKSRYTFKGGVRYEHTFIDASTREGGSIGVGNYGVLVPSVNASKTIKGTTLKLGYNRRIQRPGLAQLNPNFNSANPQNITIGNPELRPELTNNFELGVSKNIKKVFVNATFFGRVTNNAISQVRQPSDSLPGAIITTFENIGRQHAYGINLFANVAATSKINFGVFANSFYTTLTGQTLGENNTVEKLNNNGINVSGGIFSQAQFRNGWGAQAFGFMQGTQIQLQGKQGGFGFYTVGVKKEFGNKKGSVGLAAENFLSKRFKMHTELFSNQFNQVNDMYFYNRGIRLTFTYKIGKMTMDAPKRKAKSVNNDDVKSDGSGGGQQGGAPGAQPK</sequence>
<dbReference type="InterPro" id="IPR039426">
    <property type="entry name" value="TonB-dep_rcpt-like"/>
</dbReference>
<evidence type="ECO:0000313" key="13">
    <source>
        <dbReference type="EMBL" id="SEJ43525.1"/>
    </source>
</evidence>
<dbReference type="InterPro" id="IPR041700">
    <property type="entry name" value="OMP_b-brl_3"/>
</dbReference>
<name>A0A1H6Z3J8_9BACT</name>
<feature type="region of interest" description="Disordered" evidence="9">
    <location>
        <begin position="817"/>
        <end position="848"/>
    </location>
</feature>
<dbReference type="SUPFAM" id="SSF49464">
    <property type="entry name" value="Carboxypeptidase regulatory domain-like"/>
    <property type="match status" value="1"/>
</dbReference>
<evidence type="ECO:0000256" key="10">
    <source>
        <dbReference type="SAM" id="SignalP"/>
    </source>
</evidence>
<evidence type="ECO:0000256" key="5">
    <source>
        <dbReference type="ARBA" id="ARBA00022729"/>
    </source>
</evidence>
<accession>A0A1H6Z3J8</accession>
<feature type="chain" id="PRO_5011502615" evidence="10">
    <location>
        <begin position="20"/>
        <end position="848"/>
    </location>
</feature>
<keyword evidence="13" id="KW-0675">Receptor</keyword>
<evidence type="ECO:0000256" key="1">
    <source>
        <dbReference type="ARBA" id="ARBA00004571"/>
    </source>
</evidence>
<dbReference type="Proteomes" id="UP000199532">
    <property type="component" value="Unassembled WGS sequence"/>
</dbReference>
<feature type="compositionally biased region" description="Gly residues" evidence="9">
    <location>
        <begin position="833"/>
        <end position="848"/>
    </location>
</feature>
<keyword evidence="7 8" id="KW-0998">Cell outer membrane</keyword>
<evidence type="ECO:0000256" key="3">
    <source>
        <dbReference type="ARBA" id="ARBA00022452"/>
    </source>
</evidence>
<comment type="subcellular location">
    <subcellularLocation>
        <location evidence="1 8">Cell outer membrane</location>
        <topology evidence="1 8">Multi-pass membrane protein</topology>
    </subcellularLocation>
</comment>
<dbReference type="EMBL" id="FNXY01000007">
    <property type="protein sequence ID" value="SEJ43525.1"/>
    <property type="molecule type" value="Genomic_DNA"/>
</dbReference>
<gene>
    <name evidence="13" type="ORF">SAMN04487995_4718</name>
</gene>
<keyword evidence="14" id="KW-1185">Reference proteome</keyword>
<dbReference type="GO" id="GO:0009279">
    <property type="term" value="C:cell outer membrane"/>
    <property type="evidence" value="ECO:0007669"/>
    <property type="project" value="UniProtKB-SubCell"/>
</dbReference>
<dbReference type="PROSITE" id="PS52016">
    <property type="entry name" value="TONB_DEPENDENT_REC_3"/>
    <property type="match status" value="1"/>
</dbReference>
<evidence type="ECO:0000259" key="11">
    <source>
        <dbReference type="Pfam" id="PF07715"/>
    </source>
</evidence>
<evidence type="ECO:0000256" key="6">
    <source>
        <dbReference type="ARBA" id="ARBA00023136"/>
    </source>
</evidence>
<dbReference type="InterPro" id="IPR037066">
    <property type="entry name" value="Plug_dom_sf"/>
</dbReference>
<dbReference type="SUPFAM" id="SSF56935">
    <property type="entry name" value="Porins"/>
    <property type="match status" value="1"/>
</dbReference>
<keyword evidence="5 10" id="KW-0732">Signal</keyword>
<keyword evidence="2 8" id="KW-0813">Transport</keyword>
<dbReference type="GO" id="GO:0044718">
    <property type="term" value="P:siderophore transmembrane transport"/>
    <property type="evidence" value="ECO:0007669"/>
    <property type="project" value="TreeGrafter"/>
</dbReference>
<dbReference type="Gene3D" id="2.170.130.10">
    <property type="entry name" value="TonB-dependent receptor, plug domain"/>
    <property type="match status" value="1"/>
</dbReference>
<comment type="similarity">
    <text evidence="8">Belongs to the TonB-dependent receptor family.</text>
</comment>
<keyword evidence="3 8" id="KW-1134">Transmembrane beta strand</keyword>
<reference evidence="13 14" key="1">
    <citation type="submission" date="2016-10" db="EMBL/GenBank/DDBJ databases">
        <authorList>
            <person name="de Groot N.N."/>
        </authorList>
    </citation>
    <scope>NUCLEOTIDE SEQUENCE [LARGE SCALE GENOMIC DNA]</scope>
    <source>
        <strain evidence="13 14">DSM 19938</strain>
    </source>
</reference>
<keyword evidence="6 8" id="KW-0472">Membrane</keyword>
<dbReference type="AlphaFoldDB" id="A0A1H6Z3J8"/>
<dbReference type="Gene3D" id="2.60.40.1120">
    <property type="entry name" value="Carboxypeptidase-like, regulatory domain"/>
    <property type="match status" value="1"/>
</dbReference>
<proteinExistence type="inferred from homology"/>
<evidence type="ECO:0000313" key="14">
    <source>
        <dbReference type="Proteomes" id="UP000199532"/>
    </source>
</evidence>
<evidence type="ECO:0000256" key="4">
    <source>
        <dbReference type="ARBA" id="ARBA00022692"/>
    </source>
</evidence>
<feature type="domain" description="Outer membrane protein beta-barrel" evidence="12">
    <location>
        <begin position="398"/>
        <end position="807"/>
    </location>
</feature>
<dbReference type="Pfam" id="PF07715">
    <property type="entry name" value="Plug"/>
    <property type="match status" value="1"/>
</dbReference>
<dbReference type="PANTHER" id="PTHR30069">
    <property type="entry name" value="TONB-DEPENDENT OUTER MEMBRANE RECEPTOR"/>
    <property type="match status" value="1"/>
</dbReference>
<evidence type="ECO:0000259" key="12">
    <source>
        <dbReference type="Pfam" id="PF14905"/>
    </source>
</evidence>
<dbReference type="InterPro" id="IPR012910">
    <property type="entry name" value="Plug_dom"/>
</dbReference>
<dbReference type="Gene3D" id="2.40.170.20">
    <property type="entry name" value="TonB-dependent receptor, beta-barrel domain"/>
    <property type="match status" value="1"/>
</dbReference>
<dbReference type="STRING" id="408657.SAMN04487995_4718"/>
<feature type="domain" description="TonB-dependent receptor plug" evidence="11">
    <location>
        <begin position="160"/>
        <end position="245"/>
    </location>
</feature>
<dbReference type="Pfam" id="PF13715">
    <property type="entry name" value="CarbopepD_reg_2"/>
    <property type="match status" value="1"/>
</dbReference>
<dbReference type="Pfam" id="PF14905">
    <property type="entry name" value="OMP_b-brl_3"/>
    <property type="match status" value="1"/>
</dbReference>
<dbReference type="RefSeq" id="WP_090338782.1">
    <property type="nucleotide sequence ID" value="NZ_FNXY01000007.1"/>
</dbReference>